<evidence type="ECO:0000313" key="3">
    <source>
        <dbReference type="Proteomes" id="UP001595823"/>
    </source>
</evidence>
<evidence type="ECO:0000259" key="1">
    <source>
        <dbReference type="SMART" id="SM00829"/>
    </source>
</evidence>
<dbReference type="RefSeq" id="WP_380621077.1">
    <property type="nucleotide sequence ID" value="NZ_JBHSDK010000015.1"/>
</dbReference>
<dbReference type="InterPro" id="IPR020843">
    <property type="entry name" value="ER"/>
</dbReference>
<reference evidence="3" key="1">
    <citation type="journal article" date="2019" name="Int. J. Syst. Evol. Microbiol.">
        <title>The Global Catalogue of Microorganisms (GCM) 10K type strain sequencing project: providing services to taxonomists for standard genome sequencing and annotation.</title>
        <authorList>
            <consortium name="The Broad Institute Genomics Platform"/>
            <consortium name="The Broad Institute Genome Sequencing Center for Infectious Disease"/>
            <person name="Wu L."/>
            <person name="Ma J."/>
        </authorList>
    </citation>
    <scope>NUCLEOTIDE SEQUENCE [LARGE SCALE GENOMIC DNA]</scope>
    <source>
        <strain evidence="3">IBRC-M 10908</strain>
    </source>
</reference>
<dbReference type="InterPro" id="IPR036291">
    <property type="entry name" value="NAD(P)-bd_dom_sf"/>
</dbReference>
<gene>
    <name evidence="2" type="ORF">ACFPET_11520</name>
</gene>
<proteinExistence type="predicted"/>
<keyword evidence="3" id="KW-1185">Reference proteome</keyword>
<dbReference type="Pfam" id="PF08240">
    <property type="entry name" value="ADH_N"/>
    <property type="match status" value="1"/>
</dbReference>
<dbReference type="PANTHER" id="PTHR45033">
    <property type="match status" value="1"/>
</dbReference>
<dbReference type="InterPro" id="IPR052711">
    <property type="entry name" value="Zinc_ADH-like"/>
</dbReference>
<dbReference type="SUPFAM" id="SSF51735">
    <property type="entry name" value="NAD(P)-binding Rossmann-fold domains"/>
    <property type="match status" value="1"/>
</dbReference>
<dbReference type="InterPro" id="IPR011032">
    <property type="entry name" value="GroES-like_sf"/>
</dbReference>
<protein>
    <submittedName>
        <fullName evidence="2">Zinc-binding dehydrogenase</fullName>
    </submittedName>
</protein>
<dbReference type="Gene3D" id="3.40.50.720">
    <property type="entry name" value="NAD(P)-binding Rossmann-like Domain"/>
    <property type="match status" value="1"/>
</dbReference>
<dbReference type="PANTHER" id="PTHR45033:SF3">
    <property type="entry name" value="DEHYDROGENASE, PUTATIVE (AFU_ORTHOLOGUE AFUA_2G13270)-RELATED"/>
    <property type="match status" value="1"/>
</dbReference>
<dbReference type="SUPFAM" id="SSF50129">
    <property type="entry name" value="GroES-like"/>
    <property type="match status" value="1"/>
</dbReference>
<feature type="domain" description="Enoyl reductase (ER)" evidence="1">
    <location>
        <begin position="1"/>
        <end position="284"/>
    </location>
</feature>
<dbReference type="SMART" id="SM00829">
    <property type="entry name" value="PKS_ER"/>
    <property type="match status" value="1"/>
</dbReference>
<evidence type="ECO:0000313" key="2">
    <source>
        <dbReference type="EMBL" id="MFC4335831.1"/>
    </source>
</evidence>
<dbReference type="EMBL" id="JBHSDK010000015">
    <property type="protein sequence ID" value="MFC4335831.1"/>
    <property type="molecule type" value="Genomic_DNA"/>
</dbReference>
<dbReference type="Proteomes" id="UP001595823">
    <property type="component" value="Unassembled WGS sequence"/>
</dbReference>
<dbReference type="Gene3D" id="3.90.180.10">
    <property type="entry name" value="Medium-chain alcohol dehydrogenases, catalytic domain"/>
    <property type="match status" value="1"/>
</dbReference>
<sequence>MQVKAATLNRHDLWALQGVALRAEQAPMVLGTDAAGVDTEGRPVVLHSVIGEPVDGDETLDPKRTLLSEHHPGTIADSVAVPARNVVALPEGWSFAEAACLPTAYLTAWRMLTTRGQVTEDSAVLVHGAGGGVSTAAMVLARAIGARVYVTSRSEERAARAAEQFGATALKPGERAPERMDCVIDSVGGETVPYSVKSLKPGGRLVVCGATAGFDVNVDWRHLFFRQVQILGSTMGTRGELEGLIEFCASAGVRPLIDSTFALSDARSGFERLASEEVFGKIAIVND</sequence>
<name>A0ABV8TZP0_9ACTN</name>
<dbReference type="Pfam" id="PF00107">
    <property type="entry name" value="ADH_zinc_N"/>
    <property type="match status" value="1"/>
</dbReference>
<dbReference type="InterPro" id="IPR013149">
    <property type="entry name" value="ADH-like_C"/>
</dbReference>
<comment type="caution">
    <text evidence="2">The sequence shown here is derived from an EMBL/GenBank/DDBJ whole genome shotgun (WGS) entry which is preliminary data.</text>
</comment>
<dbReference type="InterPro" id="IPR013154">
    <property type="entry name" value="ADH-like_N"/>
</dbReference>
<accession>A0ABV8TZP0</accession>
<organism evidence="2 3">
    <name type="scientific">Salininema proteolyticum</name>
    <dbReference type="NCBI Taxonomy" id="1607685"/>
    <lineage>
        <taxon>Bacteria</taxon>
        <taxon>Bacillati</taxon>
        <taxon>Actinomycetota</taxon>
        <taxon>Actinomycetes</taxon>
        <taxon>Glycomycetales</taxon>
        <taxon>Glycomycetaceae</taxon>
        <taxon>Salininema</taxon>
    </lineage>
</organism>